<dbReference type="AlphaFoldDB" id="X0XMJ4"/>
<feature type="non-terminal residue" evidence="1">
    <location>
        <position position="1"/>
    </location>
</feature>
<accession>X0XMJ4</accession>
<organism evidence="1">
    <name type="scientific">marine sediment metagenome</name>
    <dbReference type="NCBI Taxonomy" id="412755"/>
    <lineage>
        <taxon>unclassified sequences</taxon>
        <taxon>metagenomes</taxon>
        <taxon>ecological metagenomes</taxon>
    </lineage>
</organism>
<gene>
    <name evidence="1" type="ORF">S01H1_51830</name>
</gene>
<reference evidence="1" key="1">
    <citation type="journal article" date="2014" name="Front. Microbiol.">
        <title>High frequency of phylogenetically diverse reductive dehalogenase-homologous genes in deep subseafloor sedimentary metagenomes.</title>
        <authorList>
            <person name="Kawai M."/>
            <person name="Futagami T."/>
            <person name="Toyoda A."/>
            <person name="Takaki Y."/>
            <person name="Nishi S."/>
            <person name="Hori S."/>
            <person name="Arai W."/>
            <person name="Tsubouchi T."/>
            <person name="Morono Y."/>
            <person name="Uchiyama I."/>
            <person name="Ito T."/>
            <person name="Fujiyama A."/>
            <person name="Inagaki F."/>
            <person name="Takami H."/>
        </authorList>
    </citation>
    <scope>NUCLEOTIDE SEQUENCE</scope>
    <source>
        <strain evidence="1">Expedition CK06-06</strain>
    </source>
</reference>
<sequence length="59" mass="6250">ATGPIAVPNTGSFQKLGMVVKQKVPLKAGKYVMKMVMDSNGKSGYVADIDSIEFKISSS</sequence>
<dbReference type="Gene3D" id="2.60.120.260">
    <property type="entry name" value="Galactose-binding domain-like"/>
    <property type="match status" value="1"/>
</dbReference>
<protein>
    <submittedName>
        <fullName evidence="1">Uncharacterized protein</fullName>
    </submittedName>
</protein>
<dbReference type="EMBL" id="BARS01033475">
    <property type="protein sequence ID" value="GAG26186.1"/>
    <property type="molecule type" value="Genomic_DNA"/>
</dbReference>
<name>X0XMJ4_9ZZZZ</name>
<proteinExistence type="predicted"/>
<comment type="caution">
    <text evidence="1">The sequence shown here is derived from an EMBL/GenBank/DDBJ whole genome shotgun (WGS) entry which is preliminary data.</text>
</comment>
<evidence type="ECO:0000313" key="1">
    <source>
        <dbReference type="EMBL" id="GAG26186.1"/>
    </source>
</evidence>